<evidence type="ECO:0000313" key="3">
    <source>
        <dbReference type="EMBL" id="SES12182.1"/>
    </source>
</evidence>
<name>A0A1H9URZ3_9BACI</name>
<dbReference type="Proteomes" id="UP000199318">
    <property type="component" value="Unassembled WGS sequence"/>
</dbReference>
<dbReference type="GO" id="GO:0016301">
    <property type="term" value="F:kinase activity"/>
    <property type="evidence" value="ECO:0007669"/>
    <property type="project" value="UniProtKB-KW"/>
</dbReference>
<dbReference type="PANTHER" id="PTHR38430:SF1">
    <property type="entry name" value="PROTEIN-ARGININE KINASE ACTIVATOR PROTEIN"/>
    <property type="match status" value="1"/>
</dbReference>
<dbReference type="STRING" id="1464123.SAMN05444126_11587"/>
<keyword evidence="3" id="KW-0808">Transferase</keyword>
<dbReference type="AlphaFoldDB" id="A0A1H9URZ3"/>
<dbReference type="PROSITE" id="PS50151">
    <property type="entry name" value="UVR"/>
    <property type="match status" value="1"/>
</dbReference>
<dbReference type="Gene3D" id="4.10.860.10">
    <property type="entry name" value="UVR domain"/>
    <property type="match status" value="1"/>
</dbReference>
<keyword evidence="4" id="KW-1185">Reference proteome</keyword>
<dbReference type="GO" id="GO:0050897">
    <property type="term" value="F:cobalt ion binding"/>
    <property type="evidence" value="ECO:0007669"/>
    <property type="project" value="TreeGrafter"/>
</dbReference>
<feature type="coiled-coil region" evidence="1">
    <location>
        <begin position="140"/>
        <end position="182"/>
    </location>
</feature>
<organism evidence="3 4">
    <name type="scientific">Salisediminibacterium halotolerans</name>
    <dbReference type="NCBI Taxonomy" id="517425"/>
    <lineage>
        <taxon>Bacteria</taxon>
        <taxon>Bacillati</taxon>
        <taxon>Bacillota</taxon>
        <taxon>Bacilli</taxon>
        <taxon>Bacillales</taxon>
        <taxon>Bacillaceae</taxon>
        <taxon>Salisediminibacterium</taxon>
    </lineage>
</organism>
<dbReference type="PANTHER" id="PTHR38430">
    <property type="entry name" value="PROTEIN-ARGININE KINASE ACTIVATOR PROTEIN"/>
    <property type="match status" value="1"/>
</dbReference>
<evidence type="ECO:0000313" key="4">
    <source>
        <dbReference type="Proteomes" id="UP000199318"/>
    </source>
</evidence>
<reference evidence="4" key="1">
    <citation type="submission" date="2016-10" db="EMBL/GenBank/DDBJ databases">
        <authorList>
            <person name="de Groot N.N."/>
        </authorList>
    </citation>
    <scope>NUCLEOTIDE SEQUENCE [LARGE SCALE GENOMIC DNA]</scope>
    <source>
        <strain evidence="4">10nlg</strain>
    </source>
</reference>
<evidence type="ECO:0000256" key="1">
    <source>
        <dbReference type="SAM" id="Coils"/>
    </source>
</evidence>
<comment type="caution">
    <text evidence="3">The sequence shown here is derived from an EMBL/GenBank/DDBJ whole genome shotgun (WGS) entry which is preliminary data.</text>
</comment>
<dbReference type="OrthoDB" id="9788704at2"/>
<protein>
    <submittedName>
        <fullName evidence="3">Protein arginine kinase activator</fullName>
    </submittedName>
</protein>
<dbReference type="GO" id="GO:1990169">
    <property type="term" value="P:stress response to copper ion"/>
    <property type="evidence" value="ECO:0007669"/>
    <property type="project" value="TreeGrafter"/>
</dbReference>
<dbReference type="GO" id="GO:0046870">
    <property type="term" value="F:cadmium ion binding"/>
    <property type="evidence" value="ECO:0007669"/>
    <property type="project" value="TreeGrafter"/>
</dbReference>
<dbReference type="RefSeq" id="WP_093073202.1">
    <property type="nucleotide sequence ID" value="NZ_FOGV01000015.1"/>
</dbReference>
<feature type="domain" description="UVR" evidence="2">
    <location>
        <begin position="140"/>
        <end position="175"/>
    </location>
</feature>
<dbReference type="PIRSF" id="PIRSF015034">
    <property type="entry name" value="YacH"/>
    <property type="match status" value="1"/>
</dbReference>
<keyword evidence="3" id="KW-0418">Kinase</keyword>
<dbReference type="InterPro" id="IPR025542">
    <property type="entry name" value="YacH"/>
</dbReference>
<accession>A0A1H9URZ3</accession>
<dbReference type="Pfam" id="PF02151">
    <property type="entry name" value="UVR"/>
    <property type="match status" value="1"/>
</dbReference>
<keyword evidence="1" id="KW-0175">Coiled coil</keyword>
<sequence length="182" mass="20651">MLCQECNEHPATLHFTKIVNGEKIEYHICETCAKEKGEHIPGSNSFSIHQLLSGLLDMEPSLKGVKQSSAETGKKAEEPLSCPHCGLTYAQFAEMGRFGCARCYEAFDSKLDSIFRRIHGGNDTHLGKIPKRGGQDLHVHREIEQLREQMKKQIEEEEFEKAAEVRDKIRSLQEQLERKGAE</sequence>
<dbReference type="InterPro" id="IPR036876">
    <property type="entry name" value="UVR_dom_sf"/>
</dbReference>
<dbReference type="InterPro" id="IPR001943">
    <property type="entry name" value="UVR_dom"/>
</dbReference>
<dbReference type="GO" id="GO:1990170">
    <property type="term" value="P:stress response to cadmium ion"/>
    <property type="evidence" value="ECO:0007669"/>
    <property type="project" value="TreeGrafter"/>
</dbReference>
<gene>
    <name evidence="3" type="ORF">SAMN05444126_11587</name>
</gene>
<dbReference type="GO" id="GO:0005507">
    <property type="term" value="F:copper ion binding"/>
    <property type="evidence" value="ECO:0007669"/>
    <property type="project" value="TreeGrafter"/>
</dbReference>
<evidence type="ECO:0000259" key="2">
    <source>
        <dbReference type="PROSITE" id="PS50151"/>
    </source>
</evidence>
<dbReference type="GO" id="GO:0008270">
    <property type="term" value="F:zinc ion binding"/>
    <property type="evidence" value="ECO:0007669"/>
    <property type="project" value="TreeGrafter"/>
</dbReference>
<dbReference type="EMBL" id="FOGV01000015">
    <property type="protein sequence ID" value="SES12182.1"/>
    <property type="molecule type" value="Genomic_DNA"/>
</dbReference>
<dbReference type="SUPFAM" id="SSF46600">
    <property type="entry name" value="C-terminal UvrC-binding domain of UvrB"/>
    <property type="match status" value="1"/>
</dbReference>
<proteinExistence type="predicted"/>